<feature type="domain" description="FAS1" evidence="1">
    <location>
        <begin position="435"/>
        <end position="575"/>
    </location>
</feature>
<dbReference type="Proteomes" id="UP000735302">
    <property type="component" value="Unassembled WGS sequence"/>
</dbReference>
<feature type="domain" description="FAS1" evidence="1">
    <location>
        <begin position="7"/>
        <end position="142"/>
    </location>
</feature>
<dbReference type="SUPFAM" id="SSF82153">
    <property type="entry name" value="FAS1 domain"/>
    <property type="match status" value="5"/>
</dbReference>
<accession>A0AAV3ZPB6</accession>
<dbReference type="InterPro" id="IPR000782">
    <property type="entry name" value="FAS1_domain"/>
</dbReference>
<dbReference type="Gene3D" id="2.30.180.10">
    <property type="entry name" value="FAS1 domain"/>
    <property type="match status" value="5"/>
</dbReference>
<sequence length="706" mass="79137">MLTGFPSARARPALDAFSTRPGMARVLEANGLTSLFDAENVTVFLPTSEGFFQFDRSYYGVGEKDVDKWRELFAYSSLYGRVRVAELPQSGKMVSRLSPTLRLYVNRFQTTTGQIVTINGATIIQADIVTDNGILHIVDKLLAPVGSSLTIAKYLQNPELPDLEFRAIILAAIVVPSLTKQSENSSSLQTSFSPNDSYLYPMPQYGQDPLFYNNTILVETYQAHIIENEALFLPTSVGYLPPKKALFGSLKFYRRDDGTLYVSNYRVHARVIRPNIPTVNGVIHVIDNLLRYVYQNALESVAAMSDTLLFSQLLSKLPEAKQFVVRNTTVTVFVPTNWAFSKIPLYWQDKLTKGDGGDEVVQAHVISGSVLDSDQWRDGQILTTMNNKTLTFREIDGEFYLETEDKKVRSRVEVRDIGVTNGIVHLIKNVLHCDQFTIWEAMSDIPQLKSIHDFLSAHFQEMRALLNMTTNPSTTVFLPSNDVMDLALDHLNILVASDSAYLLKALQGHVITGRFSSSAIVGEVTHQTVSGGFVVIRREKASADITITGGHVTTKLTVKDIYCSNGVLHIIEDLLHIPTRTVGEEIKHLDTLRYMQVLIQTLGDKQYNLADRGKNYTIFMANNDAFSSLPWETVSDLMTNINWTTQVLRGHVVPGEVRPLDEIPSRVPLQAEFNVIYLVRRRNKGTYCIPVRAKSIFHCSSVSTQH</sequence>
<organism evidence="2 3">
    <name type="scientific">Plakobranchus ocellatus</name>
    <dbReference type="NCBI Taxonomy" id="259542"/>
    <lineage>
        <taxon>Eukaryota</taxon>
        <taxon>Metazoa</taxon>
        <taxon>Spiralia</taxon>
        <taxon>Lophotrochozoa</taxon>
        <taxon>Mollusca</taxon>
        <taxon>Gastropoda</taxon>
        <taxon>Heterobranchia</taxon>
        <taxon>Euthyneura</taxon>
        <taxon>Panpulmonata</taxon>
        <taxon>Sacoglossa</taxon>
        <taxon>Placobranchoidea</taxon>
        <taxon>Plakobranchidae</taxon>
        <taxon>Plakobranchus</taxon>
    </lineage>
</organism>
<dbReference type="AlphaFoldDB" id="A0AAV3ZPB6"/>
<proteinExistence type="predicted"/>
<reference evidence="2 3" key="1">
    <citation type="journal article" date="2021" name="Elife">
        <title>Chloroplast acquisition without the gene transfer in kleptoplastic sea slugs, Plakobranchus ocellatus.</title>
        <authorList>
            <person name="Maeda T."/>
            <person name="Takahashi S."/>
            <person name="Yoshida T."/>
            <person name="Shimamura S."/>
            <person name="Takaki Y."/>
            <person name="Nagai Y."/>
            <person name="Toyoda A."/>
            <person name="Suzuki Y."/>
            <person name="Arimoto A."/>
            <person name="Ishii H."/>
            <person name="Satoh N."/>
            <person name="Nishiyama T."/>
            <person name="Hasebe M."/>
            <person name="Maruyama T."/>
            <person name="Minagawa J."/>
            <person name="Obokata J."/>
            <person name="Shigenobu S."/>
        </authorList>
    </citation>
    <scope>NUCLEOTIDE SEQUENCE [LARGE SCALE GENOMIC DNA]</scope>
</reference>
<dbReference type="PANTHER" id="PTHR10900">
    <property type="entry name" value="PERIOSTIN-RELATED"/>
    <property type="match status" value="1"/>
</dbReference>
<dbReference type="PANTHER" id="PTHR10900:SF77">
    <property type="entry name" value="FI19380P1"/>
    <property type="match status" value="1"/>
</dbReference>
<evidence type="ECO:0000313" key="2">
    <source>
        <dbReference type="EMBL" id="GFN95738.1"/>
    </source>
</evidence>
<gene>
    <name evidence="2" type="ORF">PoB_002224400</name>
</gene>
<keyword evidence="3" id="KW-1185">Reference proteome</keyword>
<dbReference type="InterPro" id="IPR050904">
    <property type="entry name" value="Adhesion/Biosynth-related"/>
</dbReference>
<dbReference type="EMBL" id="BLXT01002529">
    <property type="protein sequence ID" value="GFN95738.1"/>
    <property type="molecule type" value="Genomic_DNA"/>
</dbReference>
<name>A0AAV3ZPB6_9GAST</name>
<dbReference type="GO" id="GO:0005615">
    <property type="term" value="C:extracellular space"/>
    <property type="evidence" value="ECO:0007669"/>
    <property type="project" value="TreeGrafter"/>
</dbReference>
<feature type="domain" description="FAS1" evidence="1">
    <location>
        <begin position="135"/>
        <end position="290"/>
    </location>
</feature>
<evidence type="ECO:0000313" key="3">
    <source>
        <dbReference type="Proteomes" id="UP000735302"/>
    </source>
</evidence>
<comment type="caution">
    <text evidence="2">The sequence shown here is derived from an EMBL/GenBank/DDBJ whole genome shotgun (WGS) entry which is preliminary data.</text>
</comment>
<dbReference type="Pfam" id="PF02469">
    <property type="entry name" value="Fasciclin"/>
    <property type="match status" value="5"/>
</dbReference>
<evidence type="ECO:0000259" key="1">
    <source>
        <dbReference type="PROSITE" id="PS50213"/>
    </source>
</evidence>
<protein>
    <submittedName>
        <fullName evidence="2">Transforming growth factor-beta-induced protein ig-h3</fullName>
    </submittedName>
</protein>
<dbReference type="InterPro" id="IPR036378">
    <property type="entry name" value="FAS1_dom_sf"/>
</dbReference>
<feature type="domain" description="FAS1" evidence="1">
    <location>
        <begin position="294"/>
        <end position="431"/>
    </location>
</feature>
<dbReference type="PROSITE" id="PS50213">
    <property type="entry name" value="FAS1"/>
    <property type="match status" value="4"/>
</dbReference>
<dbReference type="SMART" id="SM00554">
    <property type="entry name" value="FAS1"/>
    <property type="match status" value="5"/>
</dbReference>